<evidence type="ECO:0000256" key="6">
    <source>
        <dbReference type="ARBA" id="ARBA00023274"/>
    </source>
</evidence>
<dbReference type="RefSeq" id="XP_013073223.1">
    <property type="nucleotide sequence ID" value="XM_013217769.2"/>
</dbReference>
<dbReference type="Proteomes" id="UP000076420">
    <property type="component" value="Unassembled WGS sequence"/>
</dbReference>
<reference evidence="7" key="1">
    <citation type="submission" date="2020-05" db="UniProtKB">
        <authorList>
            <consortium name="EnsemblMetazoa"/>
        </authorList>
    </citation>
    <scope>IDENTIFICATION</scope>
    <source>
        <strain evidence="7">BB02</strain>
    </source>
</reference>
<evidence type="ECO:0000313" key="10">
    <source>
        <dbReference type="RefSeq" id="XP_013073223.1"/>
    </source>
</evidence>
<dbReference type="GO" id="GO:0005840">
    <property type="term" value="C:ribosome"/>
    <property type="evidence" value="ECO:0007669"/>
    <property type="project" value="UniProtKB-KW"/>
</dbReference>
<sequence>MSVSQIFPKSLPVSSFFLAFRGISTTSSVCKNRKCGVPKVTPFRTHPLTYEEAQPPSKIYVTKGWLSWNTSNLYEEKRHAETTFEDLIIRKFMFGTWHGILASEVVIKRRHNMIVLAFLASMEHALQRQVYFLQGYTEELLTNWFKCPVKVELSAVSSKNDVIFKKI</sequence>
<dbReference type="EnsemblMetazoa" id="BGLB004817-RB">
    <property type="protein sequence ID" value="BGLB004817-PB"/>
    <property type="gene ID" value="BGLB004817"/>
</dbReference>
<dbReference type="PANTHER" id="PTHR21244:SF1">
    <property type="entry name" value="SMALL RIBOSOMAL SUBUNIT PROTEIN US3M"/>
    <property type="match status" value="1"/>
</dbReference>
<dbReference type="STRING" id="6526.A0A2C9JMD2"/>
<dbReference type="GO" id="GO:0006412">
    <property type="term" value="P:translation"/>
    <property type="evidence" value="ECO:0007669"/>
    <property type="project" value="TreeGrafter"/>
</dbReference>
<evidence type="ECO:0000256" key="2">
    <source>
        <dbReference type="ARBA" id="ARBA00010761"/>
    </source>
</evidence>
<dbReference type="VEuPathDB" id="VectorBase:BGLAX_034223"/>
<reference evidence="10" key="2">
    <citation type="submission" date="2025-04" db="UniProtKB">
        <authorList>
            <consortium name="RefSeq"/>
        </authorList>
    </citation>
    <scope>IDENTIFICATION</scope>
</reference>
<organism evidence="7 8">
    <name type="scientific">Biomphalaria glabrata</name>
    <name type="common">Bloodfluke planorb</name>
    <name type="synonym">Freshwater snail</name>
    <dbReference type="NCBI Taxonomy" id="6526"/>
    <lineage>
        <taxon>Eukaryota</taxon>
        <taxon>Metazoa</taxon>
        <taxon>Spiralia</taxon>
        <taxon>Lophotrochozoa</taxon>
        <taxon>Mollusca</taxon>
        <taxon>Gastropoda</taxon>
        <taxon>Heterobranchia</taxon>
        <taxon>Euthyneura</taxon>
        <taxon>Panpulmonata</taxon>
        <taxon>Hygrophila</taxon>
        <taxon>Lymnaeoidea</taxon>
        <taxon>Planorbidae</taxon>
        <taxon>Biomphalaria</taxon>
    </lineage>
</organism>
<proteinExistence type="inferred from homology"/>
<keyword evidence="3" id="KW-0809">Transit peptide</keyword>
<evidence type="ECO:0000256" key="4">
    <source>
        <dbReference type="ARBA" id="ARBA00022980"/>
    </source>
</evidence>
<comment type="subcellular location">
    <subcellularLocation>
        <location evidence="1">Mitochondrion</location>
    </subcellularLocation>
</comment>
<comment type="similarity">
    <text evidence="2">Belongs to the universal ribosomal protein uS3 family.</text>
</comment>
<keyword evidence="4" id="KW-0689">Ribosomal protein</keyword>
<dbReference type="KEGG" id="bgt:106060035"/>
<dbReference type="Proteomes" id="UP001165740">
    <property type="component" value="Chromosome 2"/>
</dbReference>
<keyword evidence="9" id="KW-1185">Reference proteome</keyword>
<dbReference type="OMA" id="FLQGYTE"/>
<name>A0A2C9JMD2_BIOGL</name>
<dbReference type="InterPro" id="IPR026146">
    <property type="entry name" value="Ribosomal_uS3m"/>
</dbReference>
<evidence type="ECO:0000313" key="8">
    <source>
        <dbReference type="Proteomes" id="UP000076420"/>
    </source>
</evidence>
<dbReference type="OrthoDB" id="5950413at2759"/>
<protein>
    <submittedName>
        <fullName evidence="10">28S ribosomal protein S24, mitochondrial-like</fullName>
    </submittedName>
</protein>
<gene>
    <name evidence="7" type="primary">106060035</name>
    <name evidence="10" type="synonym">LOC106060035</name>
</gene>
<dbReference type="GO" id="GO:1990904">
    <property type="term" value="C:ribonucleoprotein complex"/>
    <property type="evidence" value="ECO:0007669"/>
    <property type="project" value="UniProtKB-KW"/>
</dbReference>
<keyword evidence="5" id="KW-0496">Mitochondrion</keyword>
<dbReference type="AlphaFoldDB" id="A0A2C9JMD2"/>
<dbReference type="VEuPathDB" id="VectorBase:BGLB004817"/>
<dbReference type="Pfam" id="PF14955">
    <property type="entry name" value="MRP-S24"/>
    <property type="match status" value="1"/>
</dbReference>
<keyword evidence="6" id="KW-0687">Ribonucleoprotein</keyword>
<dbReference type="PANTHER" id="PTHR21244">
    <property type="entry name" value="MITOCHONDRIAL 28S RIBOSOMAL PROTEIN S24"/>
    <property type="match status" value="1"/>
</dbReference>
<evidence type="ECO:0000256" key="5">
    <source>
        <dbReference type="ARBA" id="ARBA00023128"/>
    </source>
</evidence>
<evidence type="ECO:0000313" key="7">
    <source>
        <dbReference type="EnsemblMetazoa" id="BGLB004817-PB"/>
    </source>
</evidence>
<accession>A0A2C9JMD2</accession>
<evidence type="ECO:0000256" key="1">
    <source>
        <dbReference type="ARBA" id="ARBA00004173"/>
    </source>
</evidence>
<evidence type="ECO:0000313" key="9">
    <source>
        <dbReference type="Proteomes" id="UP001165740"/>
    </source>
</evidence>
<dbReference type="GeneID" id="106060035"/>
<dbReference type="GO" id="GO:0005739">
    <property type="term" value="C:mitochondrion"/>
    <property type="evidence" value="ECO:0007669"/>
    <property type="project" value="UniProtKB-SubCell"/>
</dbReference>
<evidence type="ECO:0000256" key="3">
    <source>
        <dbReference type="ARBA" id="ARBA00022946"/>
    </source>
</evidence>